<gene>
    <name evidence="2" type="ORF">CBR_g48201</name>
</gene>
<feature type="region of interest" description="Disordered" evidence="1">
    <location>
        <begin position="14"/>
        <end position="59"/>
    </location>
</feature>
<name>A0A388M270_CHABU</name>
<feature type="region of interest" description="Disordered" evidence="1">
    <location>
        <begin position="171"/>
        <end position="241"/>
    </location>
</feature>
<organism evidence="2 3">
    <name type="scientific">Chara braunii</name>
    <name type="common">Braun's stonewort</name>
    <dbReference type="NCBI Taxonomy" id="69332"/>
    <lineage>
        <taxon>Eukaryota</taxon>
        <taxon>Viridiplantae</taxon>
        <taxon>Streptophyta</taxon>
        <taxon>Charophyceae</taxon>
        <taxon>Charales</taxon>
        <taxon>Characeae</taxon>
        <taxon>Chara</taxon>
    </lineage>
</organism>
<feature type="region of interest" description="Disordered" evidence="1">
    <location>
        <begin position="425"/>
        <end position="451"/>
    </location>
</feature>
<keyword evidence="3" id="KW-1185">Reference proteome</keyword>
<comment type="caution">
    <text evidence="2">The sequence shown here is derived from an EMBL/GenBank/DDBJ whole genome shotgun (WGS) entry which is preliminary data.</text>
</comment>
<dbReference type="AlphaFoldDB" id="A0A388M270"/>
<evidence type="ECO:0000256" key="1">
    <source>
        <dbReference type="SAM" id="MobiDB-lite"/>
    </source>
</evidence>
<dbReference type="Proteomes" id="UP000265515">
    <property type="component" value="Unassembled WGS sequence"/>
</dbReference>
<evidence type="ECO:0000313" key="2">
    <source>
        <dbReference type="EMBL" id="GBG88670.1"/>
    </source>
</evidence>
<dbReference type="EMBL" id="BFEA01000688">
    <property type="protein sequence ID" value="GBG88670.1"/>
    <property type="molecule type" value="Genomic_DNA"/>
</dbReference>
<feature type="region of interest" description="Disordered" evidence="1">
    <location>
        <begin position="92"/>
        <end position="118"/>
    </location>
</feature>
<proteinExistence type="predicted"/>
<reference evidence="2 3" key="1">
    <citation type="journal article" date="2018" name="Cell">
        <title>The Chara Genome: Secondary Complexity and Implications for Plant Terrestrialization.</title>
        <authorList>
            <person name="Nishiyama T."/>
            <person name="Sakayama H."/>
            <person name="Vries J.D."/>
            <person name="Buschmann H."/>
            <person name="Saint-Marcoux D."/>
            <person name="Ullrich K.K."/>
            <person name="Haas F.B."/>
            <person name="Vanderstraeten L."/>
            <person name="Becker D."/>
            <person name="Lang D."/>
            <person name="Vosolsobe S."/>
            <person name="Rombauts S."/>
            <person name="Wilhelmsson P.K.I."/>
            <person name="Janitza P."/>
            <person name="Kern R."/>
            <person name="Heyl A."/>
            <person name="Rumpler F."/>
            <person name="Villalobos L.I.A.C."/>
            <person name="Clay J.M."/>
            <person name="Skokan R."/>
            <person name="Toyoda A."/>
            <person name="Suzuki Y."/>
            <person name="Kagoshima H."/>
            <person name="Schijlen E."/>
            <person name="Tajeshwar N."/>
            <person name="Catarino B."/>
            <person name="Hetherington A.J."/>
            <person name="Saltykova A."/>
            <person name="Bonnot C."/>
            <person name="Breuninger H."/>
            <person name="Symeonidi A."/>
            <person name="Radhakrishnan G.V."/>
            <person name="Van Nieuwerburgh F."/>
            <person name="Deforce D."/>
            <person name="Chang C."/>
            <person name="Karol K.G."/>
            <person name="Hedrich R."/>
            <person name="Ulvskov P."/>
            <person name="Glockner G."/>
            <person name="Delwiche C.F."/>
            <person name="Petrasek J."/>
            <person name="Van de Peer Y."/>
            <person name="Friml J."/>
            <person name="Beilby M."/>
            <person name="Dolan L."/>
            <person name="Kohara Y."/>
            <person name="Sugano S."/>
            <person name="Fujiyama A."/>
            <person name="Delaux P.-M."/>
            <person name="Quint M."/>
            <person name="TheiBen G."/>
            <person name="Hagemann M."/>
            <person name="Harholt J."/>
            <person name="Dunand C."/>
            <person name="Zachgo S."/>
            <person name="Langdale J."/>
            <person name="Maumus F."/>
            <person name="Straeten D.V.D."/>
            <person name="Gould S.B."/>
            <person name="Rensing S.A."/>
        </authorList>
    </citation>
    <scope>NUCLEOTIDE SEQUENCE [LARGE SCALE GENOMIC DNA]</scope>
    <source>
        <strain evidence="2 3">S276</strain>
    </source>
</reference>
<feature type="compositionally biased region" description="Gly residues" evidence="1">
    <location>
        <begin position="174"/>
        <end position="184"/>
    </location>
</feature>
<accession>A0A388M270</accession>
<feature type="compositionally biased region" description="Acidic residues" evidence="1">
    <location>
        <begin position="38"/>
        <end position="51"/>
    </location>
</feature>
<evidence type="ECO:0000313" key="3">
    <source>
        <dbReference type="Proteomes" id="UP000265515"/>
    </source>
</evidence>
<dbReference type="Gramene" id="GBG88670">
    <property type="protein sequence ID" value="GBG88670"/>
    <property type="gene ID" value="CBR_g48201"/>
</dbReference>
<sequence>MVVELLWNILESYPPARSLPSLPFVEDDDDSRRSSGGGEEDDGGGDGDDEGPQEKPVLTAQHLKEAAWSDHQGHHLHSDGMSGKYAAGVAVKDAAPRRRHSTGNVDFEGRGKIMPPQGNQTCRWSFLFPGKQYALLPSSSAPEAAAGSSEHAGQEIAVGTIASASASASAAAAAGGGGGGGDGGSKIDSAEQGRGGGQGGAHGGGPGGLTSLMKDRDGESADNLESPKTPREMEGNVDTQLRRSLRTYASAEDLSLAASLYRRSKRKSLEEGKGLAMDYASAANDAVSSAVADEKRSSVGNVDVNSGTVFAMGPLMSTADPPTTTSTVVDEKRGSFGTVEVKSDSVVAVGSGGVGSDMVSLPERTVSDMDELGVISDGLGEDDSSMFGGMVSRRSQEFGDDGEFFENGSPGSEMDLVYKDQVGDMQADEPGAGGEKKPVGSGTMGDDSESRASRLLDDMNSSSKVIMRRVHRNMQSELIAALAALLESCLLDGYGLSDKELLNSILINISFLIQENANLECSGVAELIGMVLATACSPELVEVQLFRPNAEVDFPLCYYVVYP</sequence>
<feature type="compositionally biased region" description="Gly residues" evidence="1">
    <location>
        <begin position="193"/>
        <end position="208"/>
    </location>
</feature>
<protein>
    <submittedName>
        <fullName evidence="2">Uncharacterized protein</fullName>
    </submittedName>
</protein>